<dbReference type="InterPro" id="IPR016158">
    <property type="entry name" value="Cullin_homology"/>
</dbReference>
<reference evidence="12" key="1">
    <citation type="submission" date="2023-10" db="EMBL/GenBank/DDBJ databases">
        <title>Genome assembly of Pristionchus species.</title>
        <authorList>
            <person name="Yoshida K."/>
            <person name="Sommer R.J."/>
        </authorList>
    </citation>
    <scope>NUCLEOTIDE SEQUENCE</scope>
    <source>
        <strain evidence="12">RS5133</strain>
    </source>
</reference>
<dbReference type="InterPro" id="IPR036390">
    <property type="entry name" value="WH_DNA-bd_sf"/>
</dbReference>
<name>A0AAV5WJV9_9BILA</name>
<dbReference type="SUPFAM" id="SSF75632">
    <property type="entry name" value="Cullin homology domain"/>
    <property type="match status" value="1"/>
</dbReference>
<dbReference type="SMART" id="SM00182">
    <property type="entry name" value="CULLIN"/>
    <property type="match status" value="1"/>
</dbReference>
<dbReference type="GO" id="GO:0031625">
    <property type="term" value="F:ubiquitin protein ligase binding"/>
    <property type="evidence" value="ECO:0007669"/>
    <property type="project" value="InterPro"/>
</dbReference>
<dbReference type="SUPFAM" id="SSF46785">
    <property type="entry name" value="Winged helix' DNA-binding domain"/>
    <property type="match status" value="1"/>
</dbReference>
<dbReference type="GO" id="GO:0005634">
    <property type="term" value="C:nucleus"/>
    <property type="evidence" value="ECO:0007669"/>
    <property type="project" value="UniProtKB-SubCell"/>
</dbReference>
<dbReference type="SUPFAM" id="SSF74788">
    <property type="entry name" value="Cullin repeat-like"/>
    <property type="match status" value="1"/>
</dbReference>
<dbReference type="GO" id="GO:0000278">
    <property type="term" value="P:mitotic cell cycle"/>
    <property type="evidence" value="ECO:0007669"/>
    <property type="project" value="UniProtKB-ARBA"/>
</dbReference>
<dbReference type="SMART" id="SM00884">
    <property type="entry name" value="Cullin_Nedd8"/>
    <property type="match status" value="1"/>
</dbReference>
<dbReference type="GO" id="GO:0080090">
    <property type="term" value="P:regulation of primary metabolic process"/>
    <property type="evidence" value="ECO:0007669"/>
    <property type="project" value="UniProtKB-ARBA"/>
</dbReference>
<comment type="caution">
    <text evidence="12">The sequence shown here is derived from an EMBL/GenBank/DDBJ whole genome shotgun (WGS) entry which is preliminary data.</text>
</comment>
<dbReference type="GO" id="GO:0006950">
    <property type="term" value="P:response to stress"/>
    <property type="evidence" value="ECO:0007669"/>
    <property type="project" value="UniProtKB-ARBA"/>
</dbReference>
<dbReference type="InterPro" id="IPR036317">
    <property type="entry name" value="Cullin_homology_sf"/>
</dbReference>
<proteinExistence type="inferred from homology"/>
<keyword evidence="13" id="KW-1185">Reference proteome</keyword>
<keyword evidence="6" id="KW-0832">Ubl conjugation</keyword>
<dbReference type="FunFam" id="1.20.1310.10:FF:000006">
    <property type="entry name" value="Cullin 3"/>
    <property type="match status" value="1"/>
</dbReference>
<dbReference type="Pfam" id="PF10557">
    <property type="entry name" value="Cullin_Nedd8"/>
    <property type="match status" value="1"/>
</dbReference>
<evidence type="ECO:0000256" key="10">
    <source>
        <dbReference type="SAM" id="MobiDB-lite"/>
    </source>
</evidence>
<dbReference type="Gene3D" id="1.20.1310.10">
    <property type="entry name" value="Cullin Repeats"/>
    <property type="match status" value="4"/>
</dbReference>
<dbReference type="GO" id="GO:0006915">
    <property type="term" value="P:apoptotic process"/>
    <property type="evidence" value="ECO:0007669"/>
    <property type="project" value="UniProtKB-ARBA"/>
</dbReference>
<dbReference type="InterPro" id="IPR045093">
    <property type="entry name" value="Cullin"/>
</dbReference>
<keyword evidence="7" id="KW-0539">Nucleus</keyword>
<dbReference type="Pfam" id="PF00888">
    <property type="entry name" value="Cullin"/>
    <property type="match status" value="1"/>
</dbReference>
<keyword evidence="4" id="KW-1017">Isopeptide bond</keyword>
<feature type="domain" description="Cullin family profile" evidence="11">
    <location>
        <begin position="413"/>
        <end position="670"/>
    </location>
</feature>
<dbReference type="GO" id="GO:0005737">
    <property type="term" value="C:cytoplasm"/>
    <property type="evidence" value="ECO:0007669"/>
    <property type="project" value="UniProtKB-ARBA"/>
</dbReference>
<keyword evidence="5" id="KW-0833">Ubl conjugation pathway</keyword>
<comment type="similarity">
    <text evidence="3 8 9">Belongs to the cullin family.</text>
</comment>
<comment type="subcellular location">
    <subcellularLocation>
        <location evidence="1">Nucleus</location>
    </subcellularLocation>
</comment>
<dbReference type="InterPro" id="IPR001373">
    <property type="entry name" value="Cullin_N"/>
</dbReference>
<evidence type="ECO:0000256" key="3">
    <source>
        <dbReference type="ARBA" id="ARBA00006019"/>
    </source>
</evidence>
<dbReference type="FunFam" id="1.10.10.10:FF:000091">
    <property type="entry name" value="Cullin 3"/>
    <property type="match status" value="1"/>
</dbReference>
<feature type="non-terminal residue" evidence="12">
    <location>
        <position position="1"/>
    </location>
</feature>
<evidence type="ECO:0000313" key="13">
    <source>
        <dbReference type="Proteomes" id="UP001432322"/>
    </source>
</evidence>
<dbReference type="Gene3D" id="3.30.230.130">
    <property type="entry name" value="Cullin, Chain C, Domain 2"/>
    <property type="match status" value="1"/>
</dbReference>
<dbReference type="InterPro" id="IPR036388">
    <property type="entry name" value="WH-like_DNA-bd_sf"/>
</dbReference>
<dbReference type="PANTHER" id="PTHR11932">
    <property type="entry name" value="CULLIN"/>
    <property type="match status" value="1"/>
</dbReference>
<dbReference type="GO" id="GO:0010468">
    <property type="term" value="P:regulation of gene expression"/>
    <property type="evidence" value="ECO:0007669"/>
    <property type="project" value="UniProtKB-ARBA"/>
</dbReference>
<evidence type="ECO:0000256" key="1">
    <source>
        <dbReference type="ARBA" id="ARBA00004123"/>
    </source>
</evidence>
<dbReference type="Pfam" id="PF26557">
    <property type="entry name" value="Cullin_AB"/>
    <property type="match status" value="1"/>
</dbReference>
<dbReference type="GO" id="GO:0000209">
    <property type="term" value="P:protein polyubiquitination"/>
    <property type="evidence" value="ECO:0007669"/>
    <property type="project" value="UniProtKB-ARBA"/>
</dbReference>
<dbReference type="InterPro" id="IPR019559">
    <property type="entry name" value="Cullin_neddylation_domain"/>
</dbReference>
<dbReference type="AlphaFoldDB" id="A0AAV5WJV9"/>
<evidence type="ECO:0000256" key="5">
    <source>
        <dbReference type="ARBA" id="ARBA00022786"/>
    </source>
</evidence>
<gene>
    <name evidence="12" type="ORF">PFISCL1PPCAC_23558</name>
</gene>
<dbReference type="PROSITE" id="PS01256">
    <property type="entry name" value="CULLIN_1"/>
    <property type="match status" value="1"/>
</dbReference>
<dbReference type="EMBL" id="BTSY01000006">
    <property type="protein sequence ID" value="GMT32261.1"/>
    <property type="molecule type" value="Genomic_DNA"/>
</dbReference>
<evidence type="ECO:0000256" key="6">
    <source>
        <dbReference type="ARBA" id="ARBA00022843"/>
    </source>
</evidence>
<dbReference type="FunFam" id="1.20.1310.10:FF:000002">
    <property type="entry name" value="cullin-3 isoform X1"/>
    <property type="match status" value="1"/>
</dbReference>
<dbReference type="GO" id="GO:0007165">
    <property type="term" value="P:signal transduction"/>
    <property type="evidence" value="ECO:0007669"/>
    <property type="project" value="UniProtKB-ARBA"/>
</dbReference>
<evidence type="ECO:0000256" key="9">
    <source>
        <dbReference type="RuleBase" id="RU003829"/>
    </source>
</evidence>
<dbReference type="InterPro" id="IPR059120">
    <property type="entry name" value="Cullin-like_AB"/>
</dbReference>
<evidence type="ECO:0000256" key="2">
    <source>
        <dbReference type="ARBA" id="ARBA00004906"/>
    </source>
</evidence>
<evidence type="ECO:0000259" key="11">
    <source>
        <dbReference type="PROSITE" id="PS50069"/>
    </source>
</evidence>
<dbReference type="GO" id="GO:0031461">
    <property type="term" value="C:cullin-RING ubiquitin ligase complex"/>
    <property type="evidence" value="ECO:0007669"/>
    <property type="project" value="InterPro"/>
</dbReference>
<organism evidence="12 13">
    <name type="scientific">Pristionchus fissidentatus</name>
    <dbReference type="NCBI Taxonomy" id="1538716"/>
    <lineage>
        <taxon>Eukaryota</taxon>
        <taxon>Metazoa</taxon>
        <taxon>Ecdysozoa</taxon>
        <taxon>Nematoda</taxon>
        <taxon>Chromadorea</taxon>
        <taxon>Rhabditida</taxon>
        <taxon>Rhabditina</taxon>
        <taxon>Diplogasteromorpha</taxon>
        <taxon>Diplogasteroidea</taxon>
        <taxon>Neodiplogasteridae</taxon>
        <taxon>Pristionchus</taxon>
    </lineage>
</organism>
<comment type="pathway">
    <text evidence="2">Protein modification; protein ubiquitination.</text>
</comment>
<dbReference type="GO" id="GO:0043161">
    <property type="term" value="P:proteasome-mediated ubiquitin-dependent protein catabolic process"/>
    <property type="evidence" value="ECO:0007669"/>
    <property type="project" value="UniProtKB-ARBA"/>
</dbReference>
<feature type="region of interest" description="Disordered" evidence="10">
    <location>
        <begin position="600"/>
        <end position="623"/>
    </location>
</feature>
<dbReference type="FunFam" id="1.20.1310.10:FF:000001">
    <property type="entry name" value="Cullin 3"/>
    <property type="match status" value="1"/>
</dbReference>
<evidence type="ECO:0000313" key="12">
    <source>
        <dbReference type="EMBL" id="GMT32261.1"/>
    </source>
</evidence>
<evidence type="ECO:0000256" key="4">
    <source>
        <dbReference type="ARBA" id="ARBA00022499"/>
    </source>
</evidence>
<dbReference type="PROSITE" id="PS50069">
    <property type="entry name" value="CULLIN_2"/>
    <property type="match status" value="1"/>
</dbReference>
<evidence type="ECO:0000256" key="8">
    <source>
        <dbReference type="PROSITE-ProRule" id="PRU00330"/>
    </source>
</evidence>
<dbReference type="InterPro" id="IPR016159">
    <property type="entry name" value="Cullin_repeat-like_dom_sf"/>
</dbReference>
<feature type="compositionally biased region" description="Basic and acidic residues" evidence="10">
    <location>
        <begin position="611"/>
        <end position="623"/>
    </location>
</feature>
<evidence type="ECO:0000256" key="7">
    <source>
        <dbReference type="ARBA" id="ARBA00023242"/>
    </source>
</evidence>
<dbReference type="Proteomes" id="UP001432322">
    <property type="component" value="Unassembled WGS sequence"/>
</dbReference>
<protein>
    <recommendedName>
        <fullName evidence="11">Cullin family profile domain-containing protein</fullName>
    </recommendedName>
</protein>
<dbReference type="InterPro" id="IPR016157">
    <property type="entry name" value="Cullin_CS"/>
</dbReference>
<dbReference type="Gene3D" id="1.10.10.10">
    <property type="entry name" value="Winged helix-like DNA-binding domain superfamily/Winged helix DNA-binding domain"/>
    <property type="match status" value="1"/>
</dbReference>
<dbReference type="FunFam" id="1.20.1310.10:FF:000045">
    <property type="entry name" value="Cullin-3"/>
    <property type="match status" value="1"/>
</dbReference>
<sequence length="802" mass="92265">EVVAFPGLFTMSLADTISAMSRASAPAAGGNRMRIRAFPTAMDEAYVEQTLTMLQGAIKEIQRKNNGGLSFEELYRNAYTMVLHKHGERLYKALSAVVRDHLKGPIRKKVSGAMDDRFLETLNSSWAEHTTAMVMIRDIFMYMDRVYVEQQKCEPVYSLGIGIFRDEIVRQDRVSEHLRKVLLEMIAEERAGVTVKWSGIKSACAMLVSLGLDNKQVYEVDFEAPFLKETAEYYKAASQKFLAENCASVYVKKVENCLSEETDRAMRYLDKDTKNKLLQVLENVLITQHMQTVVDMENSGLKAMIRDDKVAELRSLYLLLRRVPGGMNVMTASMSEYLRSIGEKLVDDVEGVGDEPADAAAAAQKKDPVRFIQELIDLKDRFDHFLKDAFENDGTFKNKIQSDFEFFFNKNKRSPEFLSLYIDDKLKKGQKCMNENEMESMLDRSMVLFRFLSEKDAFEKYYKQHVAKRLLLDKSISDDAEKQMITKLKTECGCQFTQRLENMFKDKEIWSTLNTNFKEFCNARPGVLQMDVAVRVLTAGIWPTQSAAPQCVLPDSCNDAFNHFKEYYTGAHNGRKITLNTLLGSADIKAIFYGATPNADELSQQESEPGPSHREPAPKRKEDHKILQVNTHTMILLMRFNIRPKFTFEQLKEDTQIPDRDLQRCLQSLSMGKASQRILVRRGKGKEIEAADEFSVNDSFTSKLTRIRIQNITNKSETEPERKETRSKIDEDRKHEVEAAIVRIMKARKTLQHNDLVVEVTEQLQSRFKPDPQLIKMRIESLIEREYIKRSDDNHRVYQYQA</sequence>
<accession>A0AAV5WJV9</accession>